<name>A0ACB9AWQ3_9ASTR</name>
<evidence type="ECO:0000313" key="1">
    <source>
        <dbReference type="EMBL" id="KAI3714380.1"/>
    </source>
</evidence>
<reference evidence="2" key="1">
    <citation type="journal article" date="2022" name="Mol. Ecol. Resour.">
        <title>The genomes of chicory, endive, great burdock and yacon provide insights into Asteraceae palaeo-polyploidization history and plant inulin production.</title>
        <authorList>
            <person name="Fan W."/>
            <person name="Wang S."/>
            <person name="Wang H."/>
            <person name="Wang A."/>
            <person name="Jiang F."/>
            <person name="Liu H."/>
            <person name="Zhao H."/>
            <person name="Xu D."/>
            <person name="Zhang Y."/>
        </authorList>
    </citation>
    <scope>NUCLEOTIDE SEQUENCE [LARGE SCALE GENOMIC DNA]</scope>
    <source>
        <strain evidence="2">cv. Yunnan</strain>
    </source>
</reference>
<reference evidence="1 2" key="2">
    <citation type="journal article" date="2022" name="Mol. Ecol. Resour.">
        <title>The genomes of chicory, endive, great burdock and yacon provide insights into Asteraceae paleo-polyploidization history and plant inulin production.</title>
        <authorList>
            <person name="Fan W."/>
            <person name="Wang S."/>
            <person name="Wang H."/>
            <person name="Wang A."/>
            <person name="Jiang F."/>
            <person name="Liu H."/>
            <person name="Zhao H."/>
            <person name="Xu D."/>
            <person name="Zhang Y."/>
        </authorList>
    </citation>
    <scope>NUCLEOTIDE SEQUENCE [LARGE SCALE GENOMIC DNA]</scope>
    <source>
        <strain evidence="2">cv. Yunnan</strain>
        <tissue evidence="1">Leaves</tissue>
    </source>
</reference>
<keyword evidence="2" id="KW-1185">Reference proteome</keyword>
<evidence type="ECO:0000313" key="2">
    <source>
        <dbReference type="Proteomes" id="UP001056120"/>
    </source>
</evidence>
<dbReference type="EMBL" id="CM042041">
    <property type="protein sequence ID" value="KAI3714380.1"/>
    <property type="molecule type" value="Genomic_DNA"/>
</dbReference>
<protein>
    <submittedName>
        <fullName evidence="1">Uncharacterized protein</fullName>
    </submittedName>
</protein>
<gene>
    <name evidence="1" type="ORF">L1987_72980</name>
</gene>
<proteinExistence type="predicted"/>
<sequence length="182" mass="19802">MAVSIPILVVIISLHLLAFVLAIGAELRRSTAKAVPDESDEYWYCAYTSSASTEYGLLAFGLLLISQTVVNAVTKCLCFNKVVVRGYWRTLSIICFIISWVGFVGAEACLLGGSAKNAYHTKYRSIFGDDSISCETLHKGVFAVGAGFVSLSMVGSIVYYWAHSMVDTSGSGWDELHHETKP</sequence>
<dbReference type="Proteomes" id="UP001056120">
    <property type="component" value="Linkage Group LG24"/>
</dbReference>
<accession>A0ACB9AWQ3</accession>
<comment type="caution">
    <text evidence="1">The sequence shown here is derived from an EMBL/GenBank/DDBJ whole genome shotgun (WGS) entry which is preliminary data.</text>
</comment>
<organism evidence="1 2">
    <name type="scientific">Smallanthus sonchifolius</name>
    <dbReference type="NCBI Taxonomy" id="185202"/>
    <lineage>
        <taxon>Eukaryota</taxon>
        <taxon>Viridiplantae</taxon>
        <taxon>Streptophyta</taxon>
        <taxon>Embryophyta</taxon>
        <taxon>Tracheophyta</taxon>
        <taxon>Spermatophyta</taxon>
        <taxon>Magnoliopsida</taxon>
        <taxon>eudicotyledons</taxon>
        <taxon>Gunneridae</taxon>
        <taxon>Pentapetalae</taxon>
        <taxon>asterids</taxon>
        <taxon>campanulids</taxon>
        <taxon>Asterales</taxon>
        <taxon>Asteraceae</taxon>
        <taxon>Asteroideae</taxon>
        <taxon>Heliantheae alliance</taxon>
        <taxon>Millerieae</taxon>
        <taxon>Smallanthus</taxon>
    </lineage>
</organism>